<gene>
    <name evidence="1" type="ORF">LENED_009595</name>
</gene>
<accession>A0A1Q3EK57</accession>
<comment type="caution">
    <text evidence="1">The sequence shown here is derived from an EMBL/GenBank/DDBJ whole genome shotgun (WGS) entry which is preliminary data.</text>
</comment>
<dbReference type="AlphaFoldDB" id="A0A1Q3EK57"/>
<proteinExistence type="predicted"/>
<name>A0A1Q3EK57_LENED</name>
<keyword evidence="2" id="KW-1185">Reference proteome</keyword>
<sequence>MQAVALAIHNRQLRILAELPHSFVKVTALIPEIVKENSQNKKQSFFDEQLLLRTLSVLLIPRPSTPFRFFPKCRREGGYRIRLERPQVLIYVAQDFFNQCLSVTASTITSCL</sequence>
<protein>
    <submittedName>
        <fullName evidence="1">Uncharacterized protein</fullName>
    </submittedName>
</protein>
<evidence type="ECO:0000313" key="2">
    <source>
        <dbReference type="Proteomes" id="UP000188533"/>
    </source>
</evidence>
<organism evidence="1 2">
    <name type="scientific">Lentinula edodes</name>
    <name type="common">Shiitake mushroom</name>
    <name type="synonym">Lentinus edodes</name>
    <dbReference type="NCBI Taxonomy" id="5353"/>
    <lineage>
        <taxon>Eukaryota</taxon>
        <taxon>Fungi</taxon>
        <taxon>Dikarya</taxon>
        <taxon>Basidiomycota</taxon>
        <taxon>Agaricomycotina</taxon>
        <taxon>Agaricomycetes</taxon>
        <taxon>Agaricomycetidae</taxon>
        <taxon>Agaricales</taxon>
        <taxon>Marasmiineae</taxon>
        <taxon>Omphalotaceae</taxon>
        <taxon>Lentinula</taxon>
    </lineage>
</organism>
<evidence type="ECO:0000313" key="1">
    <source>
        <dbReference type="EMBL" id="GAW07590.1"/>
    </source>
</evidence>
<dbReference type="EMBL" id="BDGU01000469">
    <property type="protein sequence ID" value="GAW07590.1"/>
    <property type="molecule type" value="Genomic_DNA"/>
</dbReference>
<reference evidence="1 2" key="1">
    <citation type="submission" date="2016-08" db="EMBL/GenBank/DDBJ databases">
        <authorList>
            <consortium name="Lentinula edodes genome sequencing consortium"/>
            <person name="Sakamoto Y."/>
            <person name="Nakade K."/>
            <person name="Sato S."/>
            <person name="Yoshida Y."/>
            <person name="Miyazaki K."/>
            <person name="Natsume S."/>
            <person name="Konno N."/>
        </authorList>
    </citation>
    <scope>NUCLEOTIDE SEQUENCE [LARGE SCALE GENOMIC DNA]</scope>
    <source>
        <strain evidence="1 2">NBRC 111202</strain>
    </source>
</reference>
<reference evidence="1 2" key="2">
    <citation type="submission" date="2017-02" db="EMBL/GenBank/DDBJ databases">
        <title>A genome survey and senescence transcriptome analysis in Lentinula edodes.</title>
        <authorList>
            <person name="Sakamoto Y."/>
            <person name="Nakade K."/>
            <person name="Sato S."/>
            <person name="Yoshida Y."/>
            <person name="Miyazaki K."/>
            <person name="Natsume S."/>
            <person name="Konno N."/>
        </authorList>
    </citation>
    <scope>NUCLEOTIDE SEQUENCE [LARGE SCALE GENOMIC DNA]</scope>
    <source>
        <strain evidence="1 2">NBRC 111202</strain>
    </source>
</reference>
<dbReference type="Proteomes" id="UP000188533">
    <property type="component" value="Unassembled WGS sequence"/>
</dbReference>